<sequence length="525" mass="55804">MSEKGKVTRAAGIVGSATLLSRVFGYIRDMVTAYYFGAGPLADAFIAAFRIPNMLRRLFAEGSLSISFVPVFTETLSRDGRREAFRMAGAALRLLSLILAVVAVIGVLASPWIVSAIAAGFKGDPAKFELTVLLSRIMFPYVVFICLVALCMGILNVLGHFAAPALAPVALNLAMIAALFLGGVVASDGETRVILLAWGVLLGGLLQLGMQVPVLWRRGFNVFKPGPLWHPALATVGRLMLPAVFGAAVYQVNMFIGTMLASLLDTGSITGLYYADRLVQFPLGVFAISIGTAVLPSLSRQMAEKDLAGVAETFSFGLRFTLFITLPATVGLVVLRNPLIALLFGRGAFDAAAVSLTADALLFYAVGLWAISCVRVTVPLYYAFKDTRTPVQVAVVAIVMNIALSCLLMGPMAHRGLALAVSLSSMANFTLLVFLLVKRGMVQLDYGAILVSVMRSGAASLVMGVVVWRGLVFLRPDGGYTFLSAAVSTAFGVTAGAAVYFGAARLMKSPELLTVQQILNKRRGR</sequence>
<feature type="transmembrane region" description="Helical" evidence="10">
    <location>
        <begin position="391"/>
        <end position="410"/>
    </location>
</feature>
<comment type="function">
    <text evidence="8 10 11">Involved in peptidoglycan biosynthesis. Transports lipid-linked peptidoglycan precursors from the inner to the outer leaflet of the cytoplasmic membrane.</text>
</comment>
<feature type="transmembrane region" description="Helical" evidence="10">
    <location>
        <begin position="193"/>
        <end position="216"/>
    </location>
</feature>
<keyword evidence="2 10" id="KW-1003">Cell membrane</keyword>
<keyword evidence="10 11" id="KW-0961">Cell wall biogenesis/degradation</keyword>
<evidence type="ECO:0000313" key="13">
    <source>
        <dbReference type="Proteomes" id="UP000198870"/>
    </source>
</evidence>
<keyword evidence="13" id="KW-1185">Reference proteome</keyword>
<evidence type="ECO:0000256" key="1">
    <source>
        <dbReference type="ARBA" id="ARBA00004651"/>
    </source>
</evidence>
<feature type="transmembrane region" description="Helical" evidence="10">
    <location>
        <begin position="133"/>
        <end position="155"/>
    </location>
</feature>
<feature type="transmembrane region" description="Helical" evidence="10">
    <location>
        <begin position="7"/>
        <end position="27"/>
    </location>
</feature>
<gene>
    <name evidence="10" type="primary">murJ</name>
    <name evidence="12" type="ORF">SAMN05216233_104134</name>
</gene>
<evidence type="ECO:0000256" key="4">
    <source>
        <dbReference type="ARBA" id="ARBA00022960"/>
    </source>
</evidence>
<keyword evidence="4 10" id="KW-0133">Cell shape</keyword>
<dbReference type="InterPro" id="IPR051050">
    <property type="entry name" value="Lipid_II_flippase_MurJ/MviN"/>
</dbReference>
<evidence type="ECO:0000256" key="3">
    <source>
        <dbReference type="ARBA" id="ARBA00022692"/>
    </source>
</evidence>
<dbReference type="UniPathway" id="UPA00219"/>
<feature type="transmembrane region" description="Helical" evidence="10">
    <location>
        <begin position="480"/>
        <end position="503"/>
    </location>
</feature>
<feature type="transmembrane region" description="Helical" evidence="10">
    <location>
        <begin position="416"/>
        <end position="437"/>
    </location>
</feature>
<feature type="transmembrane region" description="Helical" evidence="10">
    <location>
        <begin position="281"/>
        <end position="299"/>
    </location>
</feature>
<evidence type="ECO:0000313" key="12">
    <source>
        <dbReference type="EMBL" id="SCY12880.1"/>
    </source>
</evidence>
<evidence type="ECO:0000256" key="8">
    <source>
        <dbReference type="ARBA" id="ARBA00060041"/>
    </source>
</evidence>
<proteinExistence type="inferred from homology"/>
<dbReference type="STRING" id="419481.SAMN05216233_104134"/>
<organism evidence="12 13">
    <name type="scientific">Desulfoluna spongiiphila</name>
    <dbReference type="NCBI Taxonomy" id="419481"/>
    <lineage>
        <taxon>Bacteria</taxon>
        <taxon>Pseudomonadati</taxon>
        <taxon>Thermodesulfobacteriota</taxon>
        <taxon>Desulfobacteria</taxon>
        <taxon>Desulfobacterales</taxon>
        <taxon>Desulfolunaceae</taxon>
        <taxon>Desulfoluna</taxon>
    </lineage>
</organism>
<dbReference type="InterPro" id="IPR004268">
    <property type="entry name" value="MurJ"/>
</dbReference>
<dbReference type="PIRSF" id="PIRSF002869">
    <property type="entry name" value="MviN"/>
    <property type="match status" value="1"/>
</dbReference>
<accession>A0A1G5DER4</accession>
<dbReference type="Pfam" id="PF03023">
    <property type="entry name" value="MurJ"/>
    <property type="match status" value="1"/>
</dbReference>
<keyword evidence="6 10" id="KW-1133">Transmembrane helix</keyword>
<evidence type="ECO:0000256" key="7">
    <source>
        <dbReference type="ARBA" id="ARBA00023136"/>
    </source>
</evidence>
<evidence type="ECO:0000256" key="9">
    <source>
        <dbReference type="ARBA" id="ARBA00061532"/>
    </source>
</evidence>
<comment type="similarity">
    <text evidence="9 10 11">Belongs to the MurJ/MviN family.</text>
</comment>
<dbReference type="EMBL" id="FMUX01000004">
    <property type="protein sequence ID" value="SCY12880.1"/>
    <property type="molecule type" value="Genomic_DNA"/>
</dbReference>
<feature type="transmembrane region" description="Helical" evidence="10">
    <location>
        <begin position="33"/>
        <end position="51"/>
    </location>
</feature>
<dbReference type="PRINTS" id="PR01806">
    <property type="entry name" value="VIRFACTRMVIN"/>
</dbReference>
<dbReference type="HAMAP" id="MF_02078">
    <property type="entry name" value="MurJ_MviN"/>
    <property type="match status" value="1"/>
</dbReference>
<comment type="subcellular location">
    <subcellularLocation>
        <location evidence="1 10">Cell membrane</location>
        <topology evidence="1 10">Multi-pass membrane protein</topology>
    </subcellularLocation>
</comment>
<dbReference type="GO" id="GO:0005886">
    <property type="term" value="C:plasma membrane"/>
    <property type="evidence" value="ECO:0007669"/>
    <property type="project" value="UniProtKB-SubCell"/>
</dbReference>
<evidence type="ECO:0000256" key="2">
    <source>
        <dbReference type="ARBA" id="ARBA00022475"/>
    </source>
</evidence>
<feature type="transmembrane region" description="Helical" evidence="10">
    <location>
        <begin position="97"/>
        <end position="121"/>
    </location>
</feature>
<evidence type="ECO:0000256" key="11">
    <source>
        <dbReference type="PIRNR" id="PIRNR002869"/>
    </source>
</evidence>
<dbReference type="GO" id="GO:0034204">
    <property type="term" value="P:lipid translocation"/>
    <property type="evidence" value="ECO:0007669"/>
    <property type="project" value="TreeGrafter"/>
</dbReference>
<dbReference type="OrthoDB" id="9786339at2"/>
<name>A0A1G5DER4_9BACT</name>
<feature type="transmembrane region" description="Helical" evidence="10">
    <location>
        <begin position="361"/>
        <end position="384"/>
    </location>
</feature>
<dbReference type="GO" id="GO:0009252">
    <property type="term" value="P:peptidoglycan biosynthetic process"/>
    <property type="evidence" value="ECO:0007669"/>
    <property type="project" value="UniProtKB-UniRule"/>
</dbReference>
<dbReference type="PANTHER" id="PTHR47019">
    <property type="entry name" value="LIPID II FLIPPASE MURJ"/>
    <property type="match status" value="1"/>
</dbReference>
<keyword evidence="3 10" id="KW-0812">Transmembrane</keyword>
<dbReference type="NCBIfam" id="TIGR01695">
    <property type="entry name" value="murJ_mviN"/>
    <property type="match status" value="1"/>
</dbReference>
<reference evidence="12 13" key="1">
    <citation type="submission" date="2016-10" db="EMBL/GenBank/DDBJ databases">
        <authorList>
            <person name="de Groot N.N."/>
        </authorList>
    </citation>
    <scope>NUCLEOTIDE SEQUENCE [LARGE SCALE GENOMIC DNA]</scope>
    <source>
        <strain evidence="12 13">AA1</strain>
    </source>
</reference>
<feature type="transmembrane region" description="Helical" evidence="10">
    <location>
        <begin position="449"/>
        <end position="468"/>
    </location>
</feature>
<dbReference type="CDD" id="cd13123">
    <property type="entry name" value="MATE_MurJ_like"/>
    <property type="match status" value="1"/>
</dbReference>
<dbReference type="AlphaFoldDB" id="A0A1G5DER4"/>
<evidence type="ECO:0000256" key="5">
    <source>
        <dbReference type="ARBA" id="ARBA00022984"/>
    </source>
</evidence>
<feature type="transmembrane region" description="Helical" evidence="10">
    <location>
        <begin position="161"/>
        <end position="186"/>
    </location>
</feature>
<keyword evidence="7 10" id="KW-0472">Membrane</keyword>
<evidence type="ECO:0000256" key="10">
    <source>
        <dbReference type="HAMAP-Rule" id="MF_02078"/>
    </source>
</evidence>
<dbReference type="PANTHER" id="PTHR47019:SF1">
    <property type="entry name" value="LIPID II FLIPPASE MURJ"/>
    <property type="match status" value="1"/>
</dbReference>
<dbReference type="GO" id="GO:0071555">
    <property type="term" value="P:cell wall organization"/>
    <property type="evidence" value="ECO:0007669"/>
    <property type="project" value="UniProtKB-UniRule"/>
</dbReference>
<feature type="transmembrane region" description="Helical" evidence="10">
    <location>
        <begin position="320"/>
        <end position="341"/>
    </location>
</feature>
<comment type="pathway">
    <text evidence="10">Cell wall biogenesis; peptidoglycan biosynthesis.</text>
</comment>
<dbReference type="GO" id="GO:0015648">
    <property type="term" value="F:lipid-linked peptidoglycan transporter activity"/>
    <property type="evidence" value="ECO:0007669"/>
    <property type="project" value="UniProtKB-UniRule"/>
</dbReference>
<dbReference type="Proteomes" id="UP000198870">
    <property type="component" value="Unassembled WGS sequence"/>
</dbReference>
<protein>
    <recommendedName>
        <fullName evidence="10">Probable lipid II flippase MurJ</fullName>
    </recommendedName>
</protein>
<evidence type="ECO:0000256" key="6">
    <source>
        <dbReference type="ARBA" id="ARBA00022989"/>
    </source>
</evidence>
<dbReference type="RefSeq" id="WP_092209875.1">
    <property type="nucleotide sequence ID" value="NZ_FMUX01000004.1"/>
</dbReference>
<keyword evidence="10 11" id="KW-0813">Transport</keyword>
<dbReference type="GO" id="GO:0008360">
    <property type="term" value="P:regulation of cell shape"/>
    <property type="evidence" value="ECO:0007669"/>
    <property type="project" value="UniProtKB-UniRule"/>
</dbReference>
<keyword evidence="5 10" id="KW-0573">Peptidoglycan synthesis</keyword>